<dbReference type="EMBL" id="CADEAL010003925">
    <property type="protein sequence ID" value="CAB1446744.1"/>
    <property type="molecule type" value="Genomic_DNA"/>
</dbReference>
<reference evidence="5" key="1">
    <citation type="submission" date="2020-03" db="EMBL/GenBank/DDBJ databases">
        <authorList>
            <person name="Weist P."/>
        </authorList>
    </citation>
    <scope>NUCLEOTIDE SEQUENCE</scope>
</reference>
<evidence type="ECO:0000259" key="4">
    <source>
        <dbReference type="PROSITE" id="PS50001"/>
    </source>
</evidence>
<gene>
    <name evidence="5" type="ORF">PLEPLA_LOCUS34467</name>
</gene>
<feature type="compositionally biased region" description="Basic and acidic residues" evidence="3">
    <location>
        <begin position="384"/>
        <end position="396"/>
    </location>
</feature>
<feature type="region of interest" description="Disordered" evidence="3">
    <location>
        <begin position="255"/>
        <end position="422"/>
    </location>
</feature>
<sequence>MGGREFLYCSSPWSWNCWRGIMTTFLFSGGSQANEKMREGFLMFAEMAPGSNPTRSVSREGVERCALYGRPKPRLEKIFPGLKDPKSPSFRNCLNSFFKDRARMEPREKVRSSHAEVTQGKLRELASKWFLETQVPNIVQNGLFPTWFLGFITRNAAEDILREKEPGCFLVRLSDKAIGYILSYKGRDRCRHFVINQNEEGQFVVCGDNRGHDTIPMLINFYMSSPIEPFGEFLTSSCSEVRNEELYDTIQISQKEKPVASVRTGKNVPKQRIDLPAERARTQPRQSNRPLEEVPPLPQRNRNFDNGPPHNQDGVLYAQLQKQSPRDKPRSQHIFQGHLPGDNPARPERYTSQNQTVSRCSPPSGQGSSLYPQLSLPESSNGRSRPDYSSDGEHFYRLTTPPHTPPRLSPKPVRQVTGSLPQLDPCGLEPALYYLAGKSGSPHSAASETSSATSEQGSESPYAEVAGVALFSHLPEDNTYELIPVHEDSVDPETSNNTYEPLEDLRPKIVKNEKRKWHFPEALRKW</sequence>
<evidence type="ECO:0000313" key="6">
    <source>
        <dbReference type="Proteomes" id="UP001153269"/>
    </source>
</evidence>
<evidence type="ECO:0000313" key="5">
    <source>
        <dbReference type="EMBL" id="CAB1446744.1"/>
    </source>
</evidence>
<dbReference type="InterPro" id="IPR036860">
    <property type="entry name" value="SH2_dom_sf"/>
</dbReference>
<dbReference type="PANTHER" id="PTHR14388">
    <property type="entry name" value="T CELL-SPECIFIC ADAPTER PROTEIN TSAD"/>
    <property type="match status" value="1"/>
</dbReference>
<accession>A0A9N7V6Q8</accession>
<evidence type="ECO:0000256" key="1">
    <source>
        <dbReference type="ARBA" id="ARBA00022999"/>
    </source>
</evidence>
<feature type="region of interest" description="Disordered" evidence="3">
    <location>
        <begin position="438"/>
        <end position="461"/>
    </location>
</feature>
<dbReference type="Pfam" id="PF00017">
    <property type="entry name" value="SH2"/>
    <property type="match status" value="1"/>
</dbReference>
<dbReference type="SMART" id="SM00252">
    <property type="entry name" value="SH2"/>
    <property type="match status" value="1"/>
</dbReference>
<proteinExistence type="predicted"/>
<dbReference type="PROSITE" id="PS50001">
    <property type="entry name" value="SH2"/>
    <property type="match status" value="1"/>
</dbReference>
<keyword evidence="1 2" id="KW-0727">SH2 domain</keyword>
<keyword evidence="6" id="KW-1185">Reference proteome</keyword>
<name>A0A9N7V6Q8_PLEPL</name>
<dbReference type="Gene3D" id="3.30.505.10">
    <property type="entry name" value="SH2 domain"/>
    <property type="match status" value="1"/>
</dbReference>
<dbReference type="Proteomes" id="UP001153269">
    <property type="component" value="Unassembled WGS sequence"/>
</dbReference>
<feature type="compositionally biased region" description="Basic and acidic residues" evidence="3">
    <location>
        <begin position="271"/>
        <end position="281"/>
    </location>
</feature>
<feature type="compositionally biased region" description="Low complexity" evidence="3">
    <location>
        <begin position="439"/>
        <end position="461"/>
    </location>
</feature>
<dbReference type="InterPro" id="IPR000980">
    <property type="entry name" value="SH2"/>
</dbReference>
<feature type="compositionally biased region" description="Polar residues" evidence="3">
    <location>
        <begin position="350"/>
        <end position="383"/>
    </location>
</feature>
<evidence type="ECO:0000256" key="2">
    <source>
        <dbReference type="PROSITE-ProRule" id="PRU00191"/>
    </source>
</evidence>
<feature type="domain" description="SH2" evidence="4">
    <location>
        <begin position="147"/>
        <end position="238"/>
    </location>
</feature>
<dbReference type="SUPFAM" id="SSF55550">
    <property type="entry name" value="SH2 domain"/>
    <property type="match status" value="1"/>
</dbReference>
<evidence type="ECO:0000256" key="3">
    <source>
        <dbReference type="SAM" id="MobiDB-lite"/>
    </source>
</evidence>
<dbReference type="AlphaFoldDB" id="A0A9N7V6Q8"/>
<organism evidence="5 6">
    <name type="scientific">Pleuronectes platessa</name>
    <name type="common">European plaice</name>
    <dbReference type="NCBI Taxonomy" id="8262"/>
    <lineage>
        <taxon>Eukaryota</taxon>
        <taxon>Metazoa</taxon>
        <taxon>Chordata</taxon>
        <taxon>Craniata</taxon>
        <taxon>Vertebrata</taxon>
        <taxon>Euteleostomi</taxon>
        <taxon>Actinopterygii</taxon>
        <taxon>Neopterygii</taxon>
        <taxon>Teleostei</taxon>
        <taxon>Neoteleostei</taxon>
        <taxon>Acanthomorphata</taxon>
        <taxon>Carangaria</taxon>
        <taxon>Pleuronectiformes</taxon>
        <taxon>Pleuronectoidei</taxon>
        <taxon>Pleuronectidae</taxon>
        <taxon>Pleuronectes</taxon>
    </lineage>
</organism>
<protein>
    <recommendedName>
        <fullName evidence="4">SH2 domain-containing protein</fullName>
    </recommendedName>
</protein>
<dbReference type="GO" id="GO:0005737">
    <property type="term" value="C:cytoplasm"/>
    <property type="evidence" value="ECO:0007669"/>
    <property type="project" value="TreeGrafter"/>
</dbReference>
<dbReference type="PANTHER" id="PTHR14388:SF6">
    <property type="entry name" value="SH2 DOMAIN-CONTAINING PROTEIN 7"/>
    <property type="match status" value="1"/>
</dbReference>
<comment type="caution">
    <text evidence="5">The sequence shown here is derived from an EMBL/GenBank/DDBJ whole genome shotgun (WGS) entry which is preliminary data.</text>
</comment>